<dbReference type="AlphaFoldDB" id="A0AA35YMG3"/>
<dbReference type="InterPro" id="IPR006564">
    <property type="entry name" value="Znf_PMZ"/>
</dbReference>
<dbReference type="EMBL" id="OX465079">
    <property type="protein sequence ID" value="CAI9276558.1"/>
    <property type="molecule type" value="Genomic_DNA"/>
</dbReference>
<dbReference type="SMART" id="SM00575">
    <property type="entry name" value="ZnF_PMZ"/>
    <property type="match status" value="1"/>
</dbReference>
<feature type="domain" description="SWIM-type" evidence="6">
    <location>
        <begin position="431"/>
        <end position="464"/>
    </location>
</feature>
<dbReference type="Proteomes" id="UP001177003">
    <property type="component" value="Chromosome 3"/>
</dbReference>
<keyword evidence="3" id="KW-0862">Zinc</keyword>
<keyword evidence="5" id="KW-0732">Signal</keyword>
<dbReference type="GO" id="GO:0008270">
    <property type="term" value="F:zinc ion binding"/>
    <property type="evidence" value="ECO:0007669"/>
    <property type="project" value="UniProtKB-KW"/>
</dbReference>
<dbReference type="PROSITE" id="PS50966">
    <property type="entry name" value="ZF_SWIM"/>
    <property type="match status" value="1"/>
</dbReference>
<proteinExistence type="predicted"/>
<accession>A0AA35YMG3</accession>
<dbReference type="PANTHER" id="PTHR47718">
    <property type="entry name" value="OS01G0519700 PROTEIN"/>
    <property type="match status" value="1"/>
</dbReference>
<dbReference type="Pfam" id="PF03101">
    <property type="entry name" value="FAR1"/>
    <property type="match status" value="1"/>
</dbReference>
<evidence type="ECO:0000256" key="4">
    <source>
        <dbReference type="PROSITE-ProRule" id="PRU00325"/>
    </source>
</evidence>
<keyword evidence="2 4" id="KW-0863">Zinc-finger</keyword>
<feature type="chain" id="PRO_5041300745" description="SWIM-type domain-containing protein" evidence="5">
    <location>
        <begin position="27"/>
        <end position="564"/>
    </location>
</feature>
<evidence type="ECO:0000256" key="3">
    <source>
        <dbReference type="ARBA" id="ARBA00022833"/>
    </source>
</evidence>
<dbReference type="PANTHER" id="PTHR47718:SF7">
    <property type="entry name" value="PROTEIN FAR1-RELATED SEQUENCE"/>
    <property type="match status" value="1"/>
</dbReference>
<evidence type="ECO:0000259" key="6">
    <source>
        <dbReference type="PROSITE" id="PS50966"/>
    </source>
</evidence>
<organism evidence="7 8">
    <name type="scientific">Lactuca saligna</name>
    <name type="common">Willowleaf lettuce</name>
    <dbReference type="NCBI Taxonomy" id="75948"/>
    <lineage>
        <taxon>Eukaryota</taxon>
        <taxon>Viridiplantae</taxon>
        <taxon>Streptophyta</taxon>
        <taxon>Embryophyta</taxon>
        <taxon>Tracheophyta</taxon>
        <taxon>Spermatophyta</taxon>
        <taxon>Magnoliopsida</taxon>
        <taxon>eudicotyledons</taxon>
        <taxon>Gunneridae</taxon>
        <taxon>Pentapetalae</taxon>
        <taxon>asterids</taxon>
        <taxon>campanulids</taxon>
        <taxon>Asterales</taxon>
        <taxon>Asteraceae</taxon>
        <taxon>Cichorioideae</taxon>
        <taxon>Cichorieae</taxon>
        <taxon>Lactucinae</taxon>
        <taxon>Lactuca</taxon>
    </lineage>
</organism>
<evidence type="ECO:0000256" key="5">
    <source>
        <dbReference type="SAM" id="SignalP"/>
    </source>
</evidence>
<dbReference type="InterPro" id="IPR018289">
    <property type="entry name" value="MULE_transposase_dom"/>
</dbReference>
<gene>
    <name evidence="7" type="ORF">LSALG_LOCUS16531</name>
</gene>
<protein>
    <recommendedName>
        <fullName evidence="6">SWIM-type domain-containing protein</fullName>
    </recommendedName>
</protein>
<evidence type="ECO:0000313" key="8">
    <source>
        <dbReference type="Proteomes" id="UP001177003"/>
    </source>
</evidence>
<evidence type="ECO:0000313" key="7">
    <source>
        <dbReference type="EMBL" id="CAI9276558.1"/>
    </source>
</evidence>
<keyword evidence="1" id="KW-0479">Metal-binding</keyword>
<name>A0AA35YMG3_LACSI</name>
<dbReference type="InterPro" id="IPR004330">
    <property type="entry name" value="FAR1_DNA_bnd_dom"/>
</dbReference>
<keyword evidence="8" id="KW-1185">Reference proteome</keyword>
<reference evidence="7" key="1">
    <citation type="submission" date="2023-04" db="EMBL/GenBank/DDBJ databases">
        <authorList>
            <person name="Vijverberg K."/>
            <person name="Xiong W."/>
            <person name="Schranz E."/>
        </authorList>
    </citation>
    <scope>NUCLEOTIDE SEQUENCE</scope>
</reference>
<evidence type="ECO:0000256" key="1">
    <source>
        <dbReference type="ARBA" id="ARBA00022723"/>
    </source>
</evidence>
<dbReference type="InterPro" id="IPR007527">
    <property type="entry name" value="Znf_SWIM"/>
</dbReference>
<evidence type="ECO:0000256" key="2">
    <source>
        <dbReference type="ARBA" id="ARBA00022771"/>
    </source>
</evidence>
<sequence>MLMLTSNYKEMHLILMLMLTLDMMEMKVTMKAYKNKTTNEAYRKMYVCNKEGFKRLKASSSCGYAKKRRRNLRIGCKAMLHISKGKDGKWFVDMFNDTHIHELSITPTKSLASQGLKPSQIKKVVNAMKAPFDIDVTSKQCVDVLSEQRRQYKDGSPQNIFWADGRSRDAYTKFGDVVVFDVTYMTNKFKMPFSPFVGCMFNKYPSAIITDQDKSIGNAVKKVFPNTRRRYCAWHIKKHELEHLRPLVACYNDFQESYRQWVKSDTIEEIESGWEVMLGKYNLENNCWVINMYDQRKHWVKAYLKDVFFAGMTTSGRSESIHSFFDGFVNSKTMLNEFVVQYDKVVESRRAVEEDEDFKTMNSKPILSSVHPIEAKAGECYTRKIFEIFKKEWIEATQNLTHETVRKCTEEIKYRVGHVNVDKAHWRFVSYHFINQVDVICSCAKFETYGILCKHSLYVMKKRNVQTLPDHHILPRWTLDARFRVGARSVGLEDMNTETEVSSLTLWYVRSNCTKAIEHAKNSPSKIKKRFNNLVVKFLEEEMIQINPNGPQNASQDCVWELFK</sequence>
<dbReference type="Pfam" id="PF10551">
    <property type="entry name" value="MULE"/>
    <property type="match status" value="1"/>
</dbReference>
<feature type="signal peptide" evidence="5">
    <location>
        <begin position="1"/>
        <end position="26"/>
    </location>
</feature>